<dbReference type="OrthoDB" id="425681at2759"/>
<sequence>MKVYERLVNSRLREFVTISQEQFMPERSTADAIFIARQVMEKCREKQKPCYMAFLDLDKAYDRLSRAVLWKSLRGRGVPERLITIAKDMYEGSKAVVRTLYGMAKKMDITVGVHQRSALSPFLFVLAPDCIVKHLEEGPLRIILYADDIALVADSRGAGGEGTAVASSPCRRRHSAEREEDEVYQL</sequence>
<dbReference type="PANTHER" id="PTHR19446">
    <property type="entry name" value="REVERSE TRANSCRIPTASES"/>
    <property type="match status" value="1"/>
</dbReference>
<reference evidence="3 4" key="1">
    <citation type="submission" date="2018-11" db="EMBL/GenBank/DDBJ databases">
        <authorList>
            <consortium name="Pathogen Informatics"/>
        </authorList>
    </citation>
    <scope>NUCLEOTIDE SEQUENCE [LARGE SCALE GENOMIC DNA]</scope>
</reference>
<accession>A0A3P8CMA6</accession>
<name>A0A183GM82_HELPZ</name>
<organism evidence="4 5">
    <name type="scientific">Heligmosomoides polygyrus</name>
    <name type="common">Parasitic roundworm</name>
    <dbReference type="NCBI Taxonomy" id="6339"/>
    <lineage>
        <taxon>Eukaryota</taxon>
        <taxon>Metazoa</taxon>
        <taxon>Ecdysozoa</taxon>
        <taxon>Nematoda</taxon>
        <taxon>Chromadorea</taxon>
        <taxon>Rhabditida</taxon>
        <taxon>Rhabditina</taxon>
        <taxon>Rhabditomorpha</taxon>
        <taxon>Strongyloidea</taxon>
        <taxon>Heligmosomidae</taxon>
        <taxon>Heligmosomoides</taxon>
    </lineage>
</organism>
<dbReference type="EMBL" id="UZAH01035504">
    <property type="protein sequence ID" value="VDP41097.1"/>
    <property type="molecule type" value="Genomic_DNA"/>
</dbReference>
<gene>
    <name evidence="3" type="ORF">HPBE_LOCUS23804</name>
</gene>
<feature type="region of interest" description="Disordered" evidence="1">
    <location>
        <begin position="158"/>
        <end position="186"/>
    </location>
</feature>
<accession>A0A183GM82</accession>
<dbReference type="Proteomes" id="UP000050761">
    <property type="component" value="Unassembled WGS sequence"/>
</dbReference>
<evidence type="ECO:0000313" key="3">
    <source>
        <dbReference type="EMBL" id="VDP41097.1"/>
    </source>
</evidence>
<evidence type="ECO:0000259" key="2">
    <source>
        <dbReference type="PROSITE" id="PS50878"/>
    </source>
</evidence>
<dbReference type="CDD" id="cd01650">
    <property type="entry name" value="RT_nLTR_like"/>
    <property type="match status" value="1"/>
</dbReference>
<keyword evidence="4" id="KW-1185">Reference proteome</keyword>
<proteinExistence type="predicted"/>
<dbReference type="InterPro" id="IPR000477">
    <property type="entry name" value="RT_dom"/>
</dbReference>
<evidence type="ECO:0000256" key="1">
    <source>
        <dbReference type="SAM" id="MobiDB-lite"/>
    </source>
</evidence>
<protein>
    <submittedName>
        <fullName evidence="5">Reverse transcriptase domain-containing protein</fullName>
    </submittedName>
</protein>
<dbReference type="PROSITE" id="PS50878">
    <property type="entry name" value="RT_POL"/>
    <property type="match status" value="1"/>
</dbReference>
<dbReference type="AlphaFoldDB" id="A0A183GM82"/>
<reference evidence="5" key="2">
    <citation type="submission" date="2019-09" db="UniProtKB">
        <authorList>
            <consortium name="WormBaseParasite"/>
        </authorList>
    </citation>
    <scope>IDENTIFICATION</scope>
</reference>
<dbReference type="Pfam" id="PF00078">
    <property type="entry name" value="RVT_1"/>
    <property type="match status" value="1"/>
</dbReference>
<dbReference type="WBParaSite" id="HPBE_0002380201-mRNA-1">
    <property type="protein sequence ID" value="HPBE_0002380201-mRNA-1"/>
    <property type="gene ID" value="HPBE_0002380201"/>
</dbReference>
<feature type="domain" description="Reverse transcriptase" evidence="2">
    <location>
        <begin position="1"/>
        <end position="186"/>
    </location>
</feature>
<evidence type="ECO:0000313" key="5">
    <source>
        <dbReference type="WBParaSite" id="HPBE_0002380201-mRNA-1"/>
    </source>
</evidence>
<evidence type="ECO:0000313" key="4">
    <source>
        <dbReference type="Proteomes" id="UP000050761"/>
    </source>
</evidence>